<dbReference type="SUPFAM" id="SSF56219">
    <property type="entry name" value="DNase I-like"/>
    <property type="match status" value="1"/>
</dbReference>
<keyword evidence="5" id="KW-1185">Reference proteome</keyword>
<dbReference type="OrthoDB" id="9800417at2"/>
<feature type="region of interest" description="Disordered" evidence="1">
    <location>
        <begin position="566"/>
        <end position="585"/>
    </location>
</feature>
<dbReference type="InterPro" id="IPR005135">
    <property type="entry name" value="Endo/exonuclease/phosphatase"/>
</dbReference>
<evidence type="ECO:0000256" key="1">
    <source>
        <dbReference type="SAM" id="MobiDB-lite"/>
    </source>
</evidence>
<keyword evidence="2" id="KW-0732">Signal</keyword>
<dbReference type="InterPro" id="IPR036691">
    <property type="entry name" value="Endo/exonu/phosph_ase_sf"/>
</dbReference>
<evidence type="ECO:0000313" key="5">
    <source>
        <dbReference type="Proteomes" id="UP000023435"/>
    </source>
</evidence>
<dbReference type="Gene3D" id="3.60.10.10">
    <property type="entry name" value="Endonuclease/exonuclease/phosphatase"/>
    <property type="match status" value="1"/>
</dbReference>
<dbReference type="Proteomes" id="UP000023435">
    <property type="component" value="Unassembled WGS sequence"/>
</dbReference>
<organism evidence="4 5">
    <name type="scientific">Lysobacter capsici AZ78</name>
    <dbReference type="NCBI Taxonomy" id="1444315"/>
    <lineage>
        <taxon>Bacteria</taxon>
        <taxon>Pseudomonadati</taxon>
        <taxon>Pseudomonadota</taxon>
        <taxon>Gammaproteobacteria</taxon>
        <taxon>Lysobacterales</taxon>
        <taxon>Lysobacteraceae</taxon>
        <taxon>Lysobacter</taxon>
    </lineage>
</organism>
<protein>
    <submittedName>
        <fullName evidence="4">Nuclease</fullName>
    </submittedName>
</protein>
<feature type="chain" id="PRO_5007163664" evidence="2">
    <location>
        <begin position="23"/>
        <end position="598"/>
    </location>
</feature>
<evidence type="ECO:0000313" key="4">
    <source>
        <dbReference type="EMBL" id="KWS05528.1"/>
    </source>
</evidence>
<evidence type="ECO:0000256" key="2">
    <source>
        <dbReference type="SAM" id="SignalP"/>
    </source>
</evidence>
<name>A0A120AH31_9GAMM</name>
<evidence type="ECO:0000259" key="3">
    <source>
        <dbReference type="Pfam" id="PF03372"/>
    </source>
</evidence>
<dbReference type="CDD" id="cd10283">
    <property type="entry name" value="MnuA_DNase1-like"/>
    <property type="match status" value="1"/>
</dbReference>
<gene>
    <name evidence="4" type="ORF">AZ78_3080</name>
</gene>
<proteinExistence type="predicted"/>
<dbReference type="PANTHER" id="PTHR42834:SF1">
    <property type="entry name" value="ENDONUCLEASE_EXONUCLEASE_PHOSPHATASE FAMILY PROTEIN (AFU_ORTHOLOGUE AFUA_3G09210)"/>
    <property type="match status" value="1"/>
</dbReference>
<dbReference type="PANTHER" id="PTHR42834">
    <property type="entry name" value="ENDONUCLEASE/EXONUCLEASE/PHOSPHATASE FAMILY PROTEIN (AFU_ORTHOLOGUE AFUA_3G09210)"/>
    <property type="match status" value="1"/>
</dbReference>
<dbReference type="GO" id="GO:0003824">
    <property type="term" value="F:catalytic activity"/>
    <property type="evidence" value="ECO:0007669"/>
    <property type="project" value="InterPro"/>
</dbReference>
<dbReference type="Pfam" id="PF03372">
    <property type="entry name" value="Exo_endo_phos"/>
    <property type="match status" value="1"/>
</dbReference>
<dbReference type="AlphaFoldDB" id="A0A120AH31"/>
<reference evidence="4 5" key="1">
    <citation type="journal article" date="2014" name="Genome Announc.">
        <title>Draft Genome Sequence of Lysobacter capsici AZ78, a Bacterium Antagonistic to Plant-Pathogenic Oomycetes.</title>
        <authorList>
            <person name="Puopolo G."/>
            <person name="Sonego P."/>
            <person name="Engelen K."/>
            <person name="Pertot I."/>
        </authorList>
    </citation>
    <scope>NUCLEOTIDE SEQUENCE [LARGE SCALE GENOMIC DNA]</scope>
    <source>
        <strain evidence="4 5">AZ78</strain>
    </source>
</reference>
<accession>A0A120AH31</accession>
<dbReference type="NCBIfam" id="NF033681">
    <property type="entry name" value="ExeM_NucH_DNase"/>
    <property type="match status" value="1"/>
</dbReference>
<dbReference type="PROSITE" id="PS51257">
    <property type="entry name" value="PROKAR_LIPOPROTEIN"/>
    <property type="match status" value="1"/>
</dbReference>
<comment type="caution">
    <text evidence="4">The sequence shown here is derived from an EMBL/GenBank/DDBJ whole genome shotgun (WGS) entry which is preliminary data.</text>
</comment>
<feature type="domain" description="Endonuclease/exonuclease/phosphatase" evidence="3">
    <location>
        <begin position="305"/>
        <end position="586"/>
    </location>
</feature>
<dbReference type="RefSeq" id="WP_036113130.1">
    <property type="nucleotide sequence ID" value="NZ_JAJA02000001.1"/>
</dbReference>
<sequence length="598" mass="62209">MTRFRPALAFAPCLLLAACATAPRAERAEGTLAIGAVQGHGAASALVGQTVTIEGRVTLARAGADAAPGWVVQDGGDGDPASSDAIWVTGAVAASLAPDQLVRITGRVREAAVDSGRRSPPRTLTAIDAERIEPSTSRAQRKALAAIAPVAIDAAPDWSRLEGMRVRIAAPLTLGERDPKTHTLSASFDGPLWQPGERAAPGSDAARAIASDNERRRVVLSGDATTLTAAAFAARSGSRLDAVDGIAWPVGGHDGIVLAAAPTLQPAPRPQPPQVAGDLRISAFNLENLFNGDGRGGGFPTPRGARTQAEYHAQLAKLVETIHTLNPDVAALMELENDGYGPDSTLADLVAALDRADAADGGAQDWRFAAPCKQPCAAGVKGPGDDQIRVGLIYRGQRVAARGLAATLQQGPFGPLARVPMAQAFTALGAGKRPGPAFVVVANHFKSKGCGKNAAGLDKDQGDGASCWNAARTDSAQRLDAWLKTDPTGSRGELTMIVGDLNAHAQEQPLRALYAAGWLDAFAVAKVEAPYSYVYDGELGRLDHALLSPSLAARLRGAAEWHTNADEPEHAGYRDGGAGPWRSSDHDPVLLGFDLMPR</sequence>
<dbReference type="EMBL" id="JAJA02000001">
    <property type="protein sequence ID" value="KWS05528.1"/>
    <property type="molecule type" value="Genomic_DNA"/>
</dbReference>
<feature type="signal peptide" evidence="2">
    <location>
        <begin position="1"/>
        <end position="22"/>
    </location>
</feature>
<dbReference type="CDD" id="cd04486">
    <property type="entry name" value="YhcR_OBF_like"/>
    <property type="match status" value="1"/>
</dbReference>
<dbReference type="InterPro" id="IPR047971">
    <property type="entry name" value="ExeM-like"/>
</dbReference>